<dbReference type="HOGENOM" id="CLU_2706160_0_0_1"/>
<dbReference type="EMBL" id="JEMT01011764">
    <property type="protein sequence ID" value="EXX76933.1"/>
    <property type="molecule type" value="Genomic_DNA"/>
</dbReference>
<evidence type="ECO:0000313" key="2">
    <source>
        <dbReference type="Proteomes" id="UP000022910"/>
    </source>
</evidence>
<reference evidence="1 2" key="1">
    <citation type="submission" date="2014-02" db="EMBL/GenBank/DDBJ databases">
        <title>Single nucleus genome sequencing reveals high similarity among nuclei of an endomycorrhizal fungus.</title>
        <authorList>
            <person name="Lin K."/>
            <person name="Geurts R."/>
            <person name="Zhang Z."/>
            <person name="Limpens E."/>
            <person name="Saunders D.G."/>
            <person name="Mu D."/>
            <person name="Pang E."/>
            <person name="Cao H."/>
            <person name="Cha H."/>
            <person name="Lin T."/>
            <person name="Zhou Q."/>
            <person name="Shang Y."/>
            <person name="Li Y."/>
            <person name="Ivanov S."/>
            <person name="Sharma T."/>
            <person name="Velzen R.V."/>
            <person name="Ruijter N.D."/>
            <person name="Aanen D.K."/>
            <person name="Win J."/>
            <person name="Kamoun S."/>
            <person name="Bisseling T."/>
            <person name="Huang S."/>
        </authorList>
    </citation>
    <scope>NUCLEOTIDE SEQUENCE [LARGE SCALE GENOMIC DNA]</scope>
    <source>
        <strain evidence="2">DAOM197198w</strain>
    </source>
</reference>
<gene>
    <name evidence="1" type="ORF">RirG_028290</name>
</gene>
<keyword evidence="2" id="KW-1185">Reference proteome</keyword>
<proteinExistence type="predicted"/>
<protein>
    <submittedName>
        <fullName evidence="1">Uncharacterized protein</fullName>
    </submittedName>
</protein>
<comment type="caution">
    <text evidence="1">The sequence shown here is derived from an EMBL/GenBank/DDBJ whole genome shotgun (WGS) entry which is preliminary data.</text>
</comment>
<dbReference type="Proteomes" id="UP000022910">
    <property type="component" value="Unassembled WGS sequence"/>
</dbReference>
<organism evidence="1 2">
    <name type="scientific">Rhizophagus irregularis (strain DAOM 197198w)</name>
    <name type="common">Glomus intraradices</name>
    <dbReference type="NCBI Taxonomy" id="1432141"/>
    <lineage>
        <taxon>Eukaryota</taxon>
        <taxon>Fungi</taxon>
        <taxon>Fungi incertae sedis</taxon>
        <taxon>Mucoromycota</taxon>
        <taxon>Glomeromycotina</taxon>
        <taxon>Glomeromycetes</taxon>
        <taxon>Glomerales</taxon>
        <taxon>Glomeraceae</taxon>
        <taxon>Rhizophagus</taxon>
    </lineage>
</organism>
<evidence type="ECO:0000313" key="1">
    <source>
        <dbReference type="EMBL" id="EXX76933.1"/>
    </source>
</evidence>
<name>A0A015NCI8_RHIIW</name>
<dbReference type="OrthoDB" id="2327650at2759"/>
<dbReference type="AlphaFoldDB" id="A0A015NCI8"/>
<accession>A0A015NCI8</accession>
<sequence length="73" mass="8587">MFTNRYLYEVIELKDIKSNSRKYSDESGQEQHAKDVVTNEETVKPIVSRIPKVLFVDQYGHEMILLQDLKSKI</sequence>